<dbReference type="PANTHER" id="PTHR18964">
    <property type="entry name" value="ROK (REPRESSOR, ORF, KINASE) FAMILY"/>
    <property type="match status" value="1"/>
</dbReference>
<evidence type="ECO:0000313" key="5">
    <source>
        <dbReference type="Proteomes" id="UP000677305"/>
    </source>
</evidence>
<dbReference type="SUPFAM" id="SSF46785">
    <property type="entry name" value="Winged helix' DNA-binding domain"/>
    <property type="match status" value="1"/>
</dbReference>
<comment type="similarity">
    <text evidence="2">Belongs to the ROK (NagC/XylR) family.</text>
</comment>
<evidence type="ECO:0000313" key="4">
    <source>
        <dbReference type="EMBL" id="QUH30470.1"/>
    </source>
</evidence>
<keyword evidence="5" id="KW-1185">Reference proteome</keyword>
<keyword evidence="3" id="KW-0859">Xylose metabolism</keyword>
<comment type="function">
    <text evidence="1">Transcriptional repressor of xylose-utilizing enzymes.</text>
</comment>
<reference evidence="4 5" key="1">
    <citation type="submission" date="2020-07" db="EMBL/GenBank/DDBJ databases">
        <title>Vallitalea guaymasensis genome.</title>
        <authorList>
            <person name="Postec A."/>
        </authorList>
    </citation>
    <scope>NUCLEOTIDE SEQUENCE [LARGE SCALE GENOMIC DNA]</scope>
    <source>
        <strain evidence="4 5">Ra1766G1</strain>
    </source>
</reference>
<dbReference type="AlphaFoldDB" id="A0A8J8MD44"/>
<dbReference type="SUPFAM" id="SSF53067">
    <property type="entry name" value="Actin-like ATPase domain"/>
    <property type="match status" value="1"/>
</dbReference>
<dbReference type="EMBL" id="CP058561">
    <property type="protein sequence ID" value="QUH30470.1"/>
    <property type="molecule type" value="Genomic_DNA"/>
</dbReference>
<dbReference type="InterPro" id="IPR036390">
    <property type="entry name" value="WH_DNA-bd_sf"/>
</dbReference>
<dbReference type="InterPro" id="IPR000600">
    <property type="entry name" value="ROK"/>
</dbReference>
<dbReference type="Gene3D" id="1.10.10.10">
    <property type="entry name" value="Winged helix-like DNA-binding domain superfamily/Winged helix DNA-binding domain"/>
    <property type="match status" value="1"/>
</dbReference>
<sequence>MTRAGNQSMVKKNNQKAIVKYLMENGAASRADLAKVLEVSKPTISKNTNELIEYGILIEEGKGDNELGKKSILVNFNKDHKYVLGIDISKRRFKIALGDLLCNIKYTLDIEYNHPDDIDCITFIEDFIHNNNIDKSDIYCIGISYPGIISNGAFPNILSEKVNQIKLQKLTNAIDKVFDSKIIIKNDINLAIIGERIITGLMDINNHLYISVDVGIGAGLIINGRLYEGDRNGAGEIGFTVPNIHVDGKYVNIEEVASKTGIIKIIKKDFKNITDSKLYKLCDGNMDNISINKFAQALKQKDEYCQNLMDKVSKYLGITIANITSLLDIENVVIGGDIPNLDESILIRINEVVSNLVPFHTSVDIAKAKDSSLVGAVKIAMEQTIEDILN</sequence>
<dbReference type="RefSeq" id="WP_212690634.1">
    <property type="nucleotide sequence ID" value="NZ_CP058561.1"/>
</dbReference>
<name>A0A8J8MD44_9FIRM</name>
<dbReference type="Proteomes" id="UP000677305">
    <property type="component" value="Chromosome"/>
</dbReference>
<dbReference type="GO" id="GO:0042732">
    <property type="term" value="P:D-xylose metabolic process"/>
    <property type="evidence" value="ECO:0007669"/>
    <property type="project" value="UniProtKB-KW"/>
</dbReference>
<evidence type="ECO:0000256" key="1">
    <source>
        <dbReference type="ARBA" id="ARBA00002486"/>
    </source>
</evidence>
<gene>
    <name evidence="4" type="ORF">HYG85_16775</name>
</gene>
<evidence type="ECO:0000256" key="2">
    <source>
        <dbReference type="ARBA" id="ARBA00006479"/>
    </source>
</evidence>
<proteinExistence type="inferred from homology"/>
<organism evidence="4 5">
    <name type="scientific">Vallitalea guaymasensis</name>
    <dbReference type="NCBI Taxonomy" id="1185412"/>
    <lineage>
        <taxon>Bacteria</taxon>
        <taxon>Bacillati</taxon>
        <taxon>Bacillota</taxon>
        <taxon>Clostridia</taxon>
        <taxon>Lachnospirales</taxon>
        <taxon>Vallitaleaceae</taxon>
        <taxon>Vallitalea</taxon>
    </lineage>
</organism>
<dbReference type="Pfam" id="PF13412">
    <property type="entry name" value="HTH_24"/>
    <property type="match status" value="1"/>
</dbReference>
<dbReference type="KEGG" id="vgu:HYG85_16775"/>
<dbReference type="PANTHER" id="PTHR18964:SF149">
    <property type="entry name" value="BIFUNCTIONAL UDP-N-ACETYLGLUCOSAMINE 2-EPIMERASE_N-ACETYLMANNOSAMINE KINASE"/>
    <property type="match status" value="1"/>
</dbReference>
<protein>
    <submittedName>
        <fullName evidence="4">ROK family transcriptional regulator</fullName>
    </submittedName>
</protein>
<dbReference type="Pfam" id="PF00480">
    <property type="entry name" value="ROK"/>
    <property type="match status" value="1"/>
</dbReference>
<dbReference type="InterPro" id="IPR043129">
    <property type="entry name" value="ATPase_NBD"/>
</dbReference>
<dbReference type="InterPro" id="IPR036388">
    <property type="entry name" value="WH-like_DNA-bd_sf"/>
</dbReference>
<evidence type="ECO:0000256" key="3">
    <source>
        <dbReference type="ARBA" id="ARBA00022629"/>
    </source>
</evidence>
<keyword evidence="3" id="KW-0119">Carbohydrate metabolism</keyword>
<dbReference type="Gene3D" id="3.30.420.40">
    <property type="match status" value="2"/>
</dbReference>
<accession>A0A8J8MD44</accession>